<proteinExistence type="predicted"/>
<sequence length="408" mass="45631">MSRETAGTDVHDFKRSSHPVETKIRTVSDEDAVNELKRKVYRLETDLRTVSNENAALKLSSREQRNRHDSVVSEHIGLGERIKKFMPHHEKTKESLKALKAEYDQLQRECHELQRAQEKADDEADKARAQLTLYKSSVSAASKVGTQLTGDEAGSKMDQVFYAIQDFAVTASRIAEFDYGKLSKDVRGWMAYHVPYAERSPKSHVPYIITALIAKSLVARFALENYFGVSSNPEVNAASRLTAAFKVVDNARTKAWLEPTYTLLAGVDKEAVQKSDQALVDATVTEISHVLGPALHGKWHPAAETSLRKVSTAAFELFRTLHRSKAHFHVEFAEARSSTKTYGFSPEWMQDVANAEEDSALGRPIQVSVFPSVAKFGDEMGNNAKEMTVICKARVILQKEPRESCSMK</sequence>
<dbReference type="AlphaFoldDB" id="A0A4U0XSG7"/>
<keyword evidence="3" id="KW-1185">Reference proteome</keyword>
<dbReference type="EMBL" id="NAJQ01000087">
    <property type="protein sequence ID" value="TKA79547.1"/>
    <property type="molecule type" value="Genomic_DNA"/>
</dbReference>
<dbReference type="STRING" id="329884.A0A4U0XSG7"/>
<feature type="coiled-coil region" evidence="1">
    <location>
        <begin position="89"/>
        <end position="130"/>
    </location>
</feature>
<evidence type="ECO:0000256" key="1">
    <source>
        <dbReference type="SAM" id="Coils"/>
    </source>
</evidence>
<accession>A0A4U0XSG7</accession>
<dbReference type="OrthoDB" id="5328813at2759"/>
<gene>
    <name evidence="2" type="ORF">B0A55_02750</name>
</gene>
<evidence type="ECO:0000313" key="2">
    <source>
        <dbReference type="EMBL" id="TKA79547.1"/>
    </source>
</evidence>
<dbReference type="SUPFAM" id="SSF57997">
    <property type="entry name" value="Tropomyosin"/>
    <property type="match status" value="1"/>
</dbReference>
<keyword evidence="1" id="KW-0175">Coiled coil</keyword>
<dbReference type="Gene3D" id="1.20.5.170">
    <property type="match status" value="1"/>
</dbReference>
<protein>
    <submittedName>
        <fullName evidence="2">Uncharacterized protein</fullName>
    </submittedName>
</protein>
<reference evidence="2 3" key="1">
    <citation type="submission" date="2017-03" db="EMBL/GenBank/DDBJ databases">
        <title>Genomes of endolithic fungi from Antarctica.</title>
        <authorList>
            <person name="Coleine C."/>
            <person name="Masonjones S."/>
            <person name="Stajich J.E."/>
        </authorList>
    </citation>
    <scope>NUCLEOTIDE SEQUENCE [LARGE SCALE GENOMIC DNA]</scope>
    <source>
        <strain evidence="2 3">CCFEE 5184</strain>
    </source>
</reference>
<comment type="caution">
    <text evidence="2">The sequence shown here is derived from an EMBL/GenBank/DDBJ whole genome shotgun (WGS) entry which is preliminary data.</text>
</comment>
<name>A0A4U0XSG7_9PEZI</name>
<organism evidence="2 3">
    <name type="scientific">Friedmanniomyces simplex</name>
    <dbReference type="NCBI Taxonomy" id="329884"/>
    <lineage>
        <taxon>Eukaryota</taxon>
        <taxon>Fungi</taxon>
        <taxon>Dikarya</taxon>
        <taxon>Ascomycota</taxon>
        <taxon>Pezizomycotina</taxon>
        <taxon>Dothideomycetes</taxon>
        <taxon>Dothideomycetidae</taxon>
        <taxon>Mycosphaerellales</taxon>
        <taxon>Teratosphaeriaceae</taxon>
        <taxon>Friedmanniomyces</taxon>
    </lineage>
</organism>
<dbReference type="Proteomes" id="UP000309340">
    <property type="component" value="Unassembled WGS sequence"/>
</dbReference>
<evidence type="ECO:0000313" key="3">
    <source>
        <dbReference type="Proteomes" id="UP000309340"/>
    </source>
</evidence>